<keyword evidence="4 6" id="KW-0067">ATP-binding</keyword>
<evidence type="ECO:0000313" key="6">
    <source>
        <dbReference type="EMBL" id="MBT0956556.1"/>
    </source>
</evidence>
<dbReference type="SMART" id="SM00382">
    <property type="entry name" value="AAA"/>
    <property type="match status" value="1"/>
</dbReference>
<dbReference type="SUPFAM" id="SSF52540">
    <property type="entry name" value="P-loop containing nucleoside triphosphate hydrolases"/>
    <property type="match status" value="1"/>
</dbReference>
<reference evidence="6 7" key="1">
    <citation type="journal article" date="2021" name="Arch. Microbiol.">
        <title>Harenicola maris gen. nov., sp. nov. isolated from the Sea of Japan shallow sediments.</title>
        <authorList>
            <person name="Romanenko L.A."/>
            <person name="Kurilenko V.V."/>
            <person name="Chernysheva N.Y."/>
            <person name="Tekutyeva L.A."/>
            <person name="Velansky P.V."/>
            <person name="Svetashev V.I."/>
            <person name="Isaeva M.P."/>
        </authorList>
    </citation>
    <scope>NUCLEOTIDE SEQUENCE [LARGE SCALE GENOMIC DNA]</scope>
    <source>
        <strain evidence="6 7">KMM 3653</strain>
    </source>
</reference>
<protein>
    <submittedName>
        <fullName evidence="6">ABC transporter ATP-binding protein</fullName>
    </submittedName>
</protein>
<dbReference type="InterPro" id="IPR003593">
    <property type="entry name" value="AAA+_ATPase"/>
</dbReference>
<gene>
    <name evidence="6" type="ORF">IV417_04095</name>
</gene>
<keyword evidence="7" id="KW-1185">Reference proteome</keyword>
<dbReference type="Gene3D" id="3.40.50.300">
    <property type="entry name" value="P-loop containing nucleotide triphosphate hydrolases"/>
    <property type="match status" value="1"/>
</dbReference>
<evidence type="ECO:0000256" key="2">
    <source>
        <dbReference type="ARBA" id="ARBA00022448"/>
    </source>
</evidence>
<dbReference type="InterPro" id="IPR003439">
    <property type="entry name" value="ABC_transporter-like_ATP-bd"/>
</dbReference>
<comment type="caution">
    <text evidence="6">The sequence shown here is derived from an EMBL/GenBank/DDBJ whole genome shotgun (WGS) entry which is preliminary data.</text>
</comment>
<dbReference type="InterPro" id="IPR027417">
    <property type="entry name" value="P-loop_NTPase"/>
</dbReference>
<proteinExistence type="inferred from homology"/>
<name>A0AAP2CQ99_9RHOB</name>
<dbReference type="GO" id="GO:0005524">
    <property type="term" value="F:ATP binding"/>
    <property type="evidence" value="ECO:0007669"/>
    <property type="project" value="UniProtKB-KW"/>
</dbReference>
<evidence type="ECO:0000259" key="5">
    <source>
        <dbReference type="PROSITE" id="PS50893"/>
    </source>
</evidence>
<dbReference type="Proteomes" id="UP001315686">
    <property type="component" value="Unassembled WGS sequence"/>
</dbReference>
<dbReference type="PANTHER" id="PTHR42788">
    <property type="entry name" value="TAURINE IMPORT ATP-BINDING PROTEIN-RELATED"/>
    <property type="match status" value="1"/>
</dbReference>
<dbReference type="RefSeq" id="WP_327792754.1">
    <property type="nucleotide sequence ID" value="NZ_JADQAZ010000001.1"/>
</dbReference>
<keyword evidence="3" id="KW-0547">Nucleotide-binding</keyword>
<dbReference type="InterPro" id="IPR050166">
    <property type="entry name" value="ABC_transporter_ATP-bind"/>
</dbReference>
<evidence type="ECO:0000256" key="4">
    <source>
        <dbReference type="ARBA" id="ARBA00022840"/>
    </source>
</evidence>
<dbReference type="PANTHER" id="PTHR42788:SF13">
    <property type="entry name" value="ALIPHATIC SULFONATES IMPORT ATP-BINDING PROTEIN SSUB"/>
    <property type="match status" value="1"/>
</dbReference>
<keyword evidence="2" id="KW-0813">Transport</keyword>
<dbReference type="AlphaFoldDB" id="A0AAP2CQ99"/>
<dbReference type="Pfam" id="PF00005">
    <property type="entry name" value="ABC_tran"/>
    <property type="match status" value="1"/>
</dbReference>
<organism evidence="6 7">
    <name type="scientific">Harenicola maris</name>
    <dbReference type="NCBI Taxonomy" id="2841044"/>
    <lineage>
        <taxon>Bacteria</taxon>
        <taxon>Pseudomonadati</taxon>
        <taxon>Pseudomonadota</taxon>
        <taxon>Alphaproteobacteria</taxon>
        <taxon>Rhodobacterales</taxon>
        <taxon>Paracoccaceae</taxon>
        <taxon>Harenicola</taxon>
    </lineage>
</organism>
<evidence type="ECO:0000256" key="1">
    <source>
        <dbReference type="ARBA" id="ARBA00005417"/>
    </source>
</evidence>
<dbReference type="GO" id="GO:0016887">
    <property type="term" value="F:ATP hydrolysis activity"/>
    <property type="evidence" value="ECO:0007669"/>
    <property type="project" value="InterPro"/>
</dbReference>
<dbReference type="EMBL" id="JADQAZ010000001">
    <property type="protein sequence ID" value="MBT0956556.1"/>
    <property type="molecule type" value="Genomic_DNA"/>
</dbReference>
<dbReference type="CDD" id="cd03293">
    <property type="entry name" value="ABC_NrtD_SsuB_transporters"/>
    <property type="match status" value="1"/>
</dbReference>
<dbReference type="PROSITE" id="PS50893">
    <property type="entry name" value="ABC_TRANSPORTER_2"/>
    <property type="match status" value="1"/>
</dbReference>
<evidence type="ECO:0000256" key="3">
    <source>
        <dbReference type="ARBA" id="ARBA00022741"/>
    </source>
</evidence>
<sequence length="271" mass="28808">MTPKRSDQTPAAETAPPKVEAWAVNKVFGQGEAAVQAVSDVELTLEPGTTTALVGPSGCGKSTLLRMIAGLETPTSGAIRIGGEEPHVVARGGKLSVAFQDPSLLPWRTAASNVALARRLAGLPKDPEKVQKLLSLVGLDGFENKRPAELSGGMRQRCAIARCLATGARLLLLDEPFGAVDEMTRRRLNLELPRVWEGQGTTTLLVTHSVTEAVLLSDRVIVMSHRPARISADIAINVERPRRASHLTSPEFLALVTQINAALGIVDEPAA</sequence>
<comment type="similarity">
    <text evidence="1">Belongs to the ABC transporter superfamily.</text>
</comment>
<accession>A0AAP2CQ99</accession>
<evidence type="ECO:0000313" key="7">
    <source>
        <dbReference type="Proteomes" id="UP001315686"/>
    </source>
</evidence>
<feature type="domain" description="ABC transporter" evidence="5">
    <location>
        <begin position="19"/>
        <end position="250"/>
    </location>
</feature>